<evidence type="ECO:0000313" key="5">
    <source>
        <dbReference type="EMBL" id="PAJ71253.1"/>
    </source>
</evidence>
<accession>A0A269PGF7</accession>
<evidence type="ECO:0000256" key="1">
    <source>
        <dbReference type="ARBA" id="ARBA00006739"/>
    </source>
</evidence>
<gene>
    <name evidence="5" type="ORF">CIG21_00515</name>
    <name evidence="7" type="ORF">CKJ80_10655</name>
    <name evidence="6" type="ORF">CKJ81_03200</name>
</gene>
<comment type="caution">
    <text evidence="5">The sequence shown here is derived from an EMBL/GenBank/DDBJ whole genome shotgun (WGS) entry which is preliminary data.</text>
</comment>
<dbReference type="RefSeq" id="WP_095275166.1">
    <property type="nucleotide sequence ID" value="NZ_NSGN01000006.1"/>
</dbReference>
<dbReference type="EMBL" id="NSGP01000018">
    <property type="protein sequence ID" value="PAT09606.1"/>
    <property type="molecule type" value="Genomic_DNA"/>
</dbReference>
<keyword evidence="10" id="KW-1185">Reference proteome</keyword>
<reference evidence="5 8" key="2">
    <citation type="submission" date="2017-08" db="EMBL/GenBank/DDBJ databases">
        <authorList>
            <person name="de Groot N.N."/>
        </authorList>
    </citation>
    <scope>NUCLEOTIDE SEQUENCE [LARGE SCALE GENOMIC DNA]</scope>
    <source>
        <strain evidence="5 8">NBT06-6</strain>
    </source>
</reference>
<evidence type="ECO:0000313" key="8">
    <source>
        <dbReference type="Proteomes" id="UP000215771"/>
    </source>
</evidence>
<protein>
    <submittedName>
        <fullName evidence="5">Glycosyltransferase</fullName>
    </submittedName>
</protein>
<dbReference type="Proteomes" id="UP000218041">
    <property type="component" value="Unassembled WGS sequence"/>
</dbReference>
<evidence type="ECO:0000313" key="7">
    <source>
        <dbReference type="EMBL" id="PAT09606.1"/>
    </source>
</evidence>
<evidence type="ECO:0000256" key="2">
    <source>
        <dbReference type="ARBA" id="ARBA00022676"/>
    </source>
</evidence>
<dbReference type="Proteomes" id="UP000215771">
    <property type="component" value="Unassembled WGS sequence"/>
</dbReference>
<dbReference type="Gene3D" id="3.90.550.10">
    <property type="entry name" value="Spore Coat Polysaccharide Biosynthesis Protein SpsA, Chain A"/>
    <property type="match status" value="1"/>
</dbReference>
<evidence type="ECO:0000256" key="3">
    <source>
        <dbReference type="ARBA" id="ARBA00022679"/>
    </source>
</evidence>
<dbReference type="InterPro" id="IPR001173">
    <property type="entry name" value="Glyco_trans_2-like"/>
</dbReference>
<feature type="domain" description="Glycosyltransferase 2-like" evidence="4">
    <location>
        <begin position="9"/>
        <end position="127"/>
    </location>
</feature>
<dbReference type="Proteomes" id="UP000218281">
    <property type="component" value="Unassembled WGS sequence"/>
</dbReference>
<sequence length="257" mass="29026">MSVYANTKAEDLAFALKSLQAQTRPPERILVVLDGPIAQDVHSLLNNVDTLPLEENVGLGKALAAGLRAVDTEFVARLDSDDAAFPHRIETQLSFLNKHPDISVVGSSMREFNEAGHGNIRKLPESPSAIAKYVRLNSPMNHPSVMFRTADVLAVGGYRDLRGMEDYDLWARMISQGKKLYNLPEPLTYFRVDQDQFRRRSANNVREAERELQTALVQYGLVSPVRARLNFVLRNLYRALPLHLMQRAYGVLFHRSK</sequence>
<dbReference type="GO" id="GO:0016757">
    <property type="term" value="F:glycosyltransferase activity"/>
    <property type="evidence" value="ECO:0007669"/>
    <property type="project" value="UniProtKB-KW"/>
</dbReference>
<dbReference type="InterPro" id="IPR050834">
    <property type="entry name" value="Glycosyltransf_2"/>
</dbReference>
<keyword evidence="2" id="KW-0328">Glycosyltransferase</keyword>
<dbReference type="AlphaFoldDB" id="A0A269PGF7"/>
<dbReference type="InterPro" id="IPR029044">
    <property type="entry name" value="Nucleotide-diphossugar_trans"/>
</dbReference>
<dbReference type="PANTHER" id="PTHR43685">
    <property type="entry name" value="GLYCOSYLTRANSFERASE"/>
    <property type="match status" value="1"/>
</dbReference>
<organism evidence="5 8">
    <name type="scientific">Corynebacterium hadale</name>
    <dbReference type="NCBI Taxonomy" id="2026255"/>
    <lineage>
        <taxon>Bacteria</taxon>
        <taxon>Bacillati</taxon>
        <taxon>Actinomycetota</taxon>
        <taxon>Actinomycetes</taxon>
        <taxon>Mycobacteriales</taxon>
        <taxon>Corynebacteriaceae</taxon>
        <taxon>Corynebacterium</taxon>
    </lineage>
</organism>
<evidence type="ECO:0000259" key="4">
    <source>
        <dbReference type="Pfam" id="PF00535"/>
    </source>
</evidence>
<dbReference type="Pfam" id="PF00535">
    <property type="entry name" value="Glycos_transf_2"/>
    <property type="match status" value="1"/>
</dbReference>
<evidence type="ECO:0000313" key="9">
    <source>
        <dbReference type="Proteomes" id="UP000218041"/>
    </source>
</evidence>
<name>A0A269PGF7_9CORY</name>
<evidence type="ECO:0000313" key="10">
    <source>
        <dbReference type="Proteomes" id="UP000218281"/>
    </source>
</evidence>
<dbReference type="PANTHER" id="PTHR43685:SF5">
    <property type="entry name" value="GLYCOSYLTRANSFERASE EPSE-RELATED"/>
    <property type="match status" value="1"/>
</dbReference>
<dbReference type="SUPFAM" id="SSF53448">
    <property type="entry name" value="Nucleotide-diphospho-sugar transferases"/>
    <property type="match status" value="1"/>
</dbReference>
<dbReference type="EMBL" id="NSGO01000003">
    <property type="protein sequence ID" value="PAT06455.1"/>
    <property type="molecule type" value="Genomic_DNA"/>
</dbReference>
<proteinExistence type="inferred from homology"/>
<comment type="similarity">
    <text evidence="1">Belongs to the glycosyltransferase 2 family.</text>
</comment>
<evidence type="ECO:0000313" key="6">
    <source>
        <dbReference type="EMBL" id="PAT06455.1"/>
    </source>
</evidence>
<dbReference type="EMBL" id="NQMQ01000001">
    <property type="protein sequence ID" value="PAJ71253.1"/>
    <property type="molecule type" value="Genomic_DNA"/>
</dbReference>
<keyword evidence="3 5" id="KW-0808">Transferase</keyword>
<reference evidence="9 10" key="1">
    <citation type="submission" date="2017-08" db="EMBL/GenBank/DDBJ databases">
        <title>Whole genome sequences of 6 clinical strains closest to Corynebacterium imitans.</title>
        <authorList>
            <person name="Bernier A.-M."/>
            <person name="Burdz T."/>
            <person name="Bernard K."/>
        </authorList>
    </citation>
    <scope>NUCLEOTIDE SEQUENCE [LARGE SCALE GENOMIC DNA]</scope>
    <source>
        <strain evidence="7 9">NML92-0415</strain>
        <strain evidence="6 10">NML93-0607</strain>
    </source>
</reference>